<evidence type="ECO:0000259" key="4">
    <source>
        <dbReference type="PROSITE" id="PS51165"/>
    </source>
</evidence>
<dbReference type="Proteomes" id="UP000030742">
    <property type="component" value="Unassembled WGS sequence"/>
</dbReference>
<evidence type="ECO:0000256" key="1">
    <source>
        <dbReference type="ARBA" id="ARBA00060731"/>
    </source>
</evidence>
<reference evidence="7" key="2">
    <citation type="submission" date="2024-08" db="UniProtKB">
        <authorList>
            <consortium name="EnsemblMetazoa"/>
        </authorList>
    </citation>
    <scope>IDENTIFICATION</scope>
</reference>
<feature type="non-terminal residue" evidence="5">
    <location>
        <position position="1"/>
    </location>
</feature>
<dbReference type="EMBL" id="KB740954">
    <property type="protein sequence ID" value="ENN77094.1"/>
    <property type="molecule type" value="Genomic_DNA"/>
</dbReference>
<feature type="region of interest" description="Disordered" evidence="3">
    <location>
        <begin position="1"/>
        <end position="20"/>
    </location>
</feature>
<evidence type="ECO:0000313" key="9">
    <source>
        <dbReference type="Proteomes" id="UP000030742"/>
    </source>
</evidence>
<dbReference type="KEGG" id="dpa:109537691"/>
<dbReference type="InterPro" id="IPR040183">
    <property type="entry name" value="THUMPD1-like"/>
</dbReference>
<dbReference type="CDD" id="cd11717">
    <property type="entry name" value="THUMP_THUMPD1_like"/>
    <property type="match status" value="1"/>
</dbReference>
<dbReference type="Gene3D" id="3.30.2300.10">
    <property type="entry name" value="THUMP superfamily"/>
    <property type="match status" value="1"/>
</dbReference>
<dbReference type="EMBL" id="KB632338">
    <property type="protein sequence ID" value="ERL92899.1"/>
    <property type="molecule type" value="Genomic_DNA"/>
</dbReference>
<reference evidence="8 9" key="1">
    <citation type="journal article" date="2013" name="Genome Biol.">
        <title>Draft genome of the mountain pine beetle, Dendroctonus ponderosae Hopkins, a major forest pest.</title>
        <authorList>
            <person name="Keeling C.I."/>
            <person name="Yuen M.M."/>
            <person name="Liao N.Y."/>
            <person name="Docking T.R."/>
            <person name="Chan S.K."/>
            <person name="Taylor G.A."/>
            <person name="Palmquist D.L."/>
            <person name="Jackman S.D."/>
            <person name="Nguyen A."/>
            <person name="Li M."/>
            <person name="Henderson H."/>
            <person name="Janes J.K."/>
            <person name="Zhao Y."/>
            <person name="Pandoh P."/>
            <person name="Moore R."/>
            <person name="Sperling F.A."/>
            <person name="Huber D.P."/>
            <person name="Birol I."/>
            <person name="Jones S.J."/>
            <person name="Bohlmann J."/>
        </authorList>
    </citation>
    <scope>NUCLEOTIDE SEQUENCE</scope>
</reference>
<dbReference type="SUPFAM" id="SSF143437">
    <property type="entry name" value="THUMP domain-like"/>
    <property type="match status" value="1"/>
</dbReference>
<evidence type="ECO:0000313" key="8">
    <source>
        <dbReference type="Proteomes" id="UP000019118"/>
    </source>
</evidence>
<dbReference type="Pfam" id="PF02926">
    <property type="entry name" value="THUMP"/>
    <property type="match status" value="1"/>
</dbReference>
<evidence type="ECO:0000256" key="2">
    <source>
        <dbReference type="PROSITE-ProRule" id="PRU00529"/>
    </source>
</evidence>
<dbReference type="OMA" id="MNEKACV"/>
<evidence type="ECO:0000256" key="3">
    <source>
        <dbReference type="SAM" id="MobiDB-lite"/>
    </source>
</evidence>
<dbReference type="AlphaFoldDB" id="N6TA21"/>
<protein>
    <recommendedName>
        <fullName evidence="4">THUMP domain-containing protein</fullName>
    </recommendedName>
</protein>
<dbReference type="GO" id="GO:0003723">
    <property type="term" value="F:RNA binding"/>
    <property type="evidence" value="ECO:0007669"/>
    <property type="project" value="UniProtKB-UniRule"/>
</dbReference>
<evidence type="ECO:0000313" key="6">
    <source>
        <dbReference type="EMBL" id="ERL92899.1"/>
    </source>
</evidence>
<accession>N6TA21</accession>
<dbReference type="PANTHER" id="PTHR13452">
    <property type="entry name" value="THUMP DOMAIN CONTAINING PROTEIN 1-RELATED"/>
    <property type="match status" value="1"/>
</dbReference>
<feature type="domain" description="THUMP" evidence="4">
    <location>
        <begin position="115"/>
        <end position="225"/>
    </location>
</feature>
<feature type="compositionally biased region" description="Basic residues" evidence="3">
    <location>
        <begin position="9"/>
        <end position="20"/>
    </location>
</feature>
<organism evidence="5">
    <name type="scientific">Dendroctonus ponderosae</name>
    <name type="common">Mountain pine beetle</name>
    <dbReference type="NCBI Taxonomy" id="77166"/>
    <lineage>
        <taxon>Eukaryota</taxon>
        <taxon>Metazoa</taxon>
        <taxon>Ecdysozoa</taxon>
        <taxon>Arthropoda</taxon>
        <taxon>Hexapoda</taxon>
        <taxon>Insecta</taxon>
        <taxon>Pterygota</taxon>
        <taxon>Neoptera</taxon>
        <taxon>Endopterygota</taxon>
        <taxon>Coleoptera</taxon>
        <taxon>Polyphaga</taxon>
        <taxon>Cucujiformia</taxon>
        <taxon>Curculionidae</taxon>
        <taxon>Scolytinae</taxon>
        <taxon>Dendroctonus</taxon>
    </lineage>
</organism>
<sequence length="259" mass="29659">MSKVEKSYKKPHYGKGAPKRRGVEEKLKGFLCSCNIRERDCVRESYNLLNKYADLLWPPQAAASDANVEESLETELKSLRSEKRFQVVDSGAKNLIFIKTTLEEPVTLAEHILQQIYESKSQETRFLIRLVPIETTCKAYIKDIEQAFQPLCERHFSLESKTFAVMFNHRNNNSVTRDEVIKTVADIVAKHGESRQLDHKVDLKNAELAIVLEVIRGFVFIGVVPNYFKYKKYNLLTFAPSEEPATDQCPSANTEPVEN</sequence>
<name>N6TA21_DENPD</name>
<dbReference type="PROSITE" id="PS51165">
    <property type="entry name" value="THUMP"/>
    <property type="match status" value="1"/>
</dbReference>
<gene>
    <name evidence="7" type="primary">109537691</name>
    <name evidence="6" type="ORF">D910_10204</name>
    <name evidence="5" type="ORF">YQE_06429</name>
</gene>
<dbReference type="FunFam" id="3.30.2300.10:FF:000001">
    <property type="entry name" value="THUMP domain-containing protein 1"/>
    <property type="match status" value="1"/>
</dbReference>
<dbReference type="EnsemblMetazoa" id="XM_019904538.1">
    <property type="protein sequence ID" value="XP_019760097.1"/>
    <property type="gene ID" value="LOC109537691"/>
</dbReference>
<proteinExistence type="inferred from homology"/>
<dbReference type="OrthoDB" id="367221at2759"/>
<evidence type="ECO:0000313" key="7">
    <source>
        <dbReference type="EnsemblMetazoa" id="XP_019760097.1"/>
    </source>
</evidence>
<dbReference type="Proteomes" id="UP000019118">
    <property type="component" value="Unassembled WGS sequence"/>
</dbReference>
<dbReference type="HOGENOM" id="CLU_039352_0_0_1"/>
<evidence type="ECO:0000313" key="5">
    <source>
        <dbReference type="EMBL" id="ENN77094.1"/>
    </source>
</evidence>
<keyword evidence="2" id="KW-0694">RNA-binding</keyword>
<dbReference type="GO" id="GO:0006400">
    <property type="term" value="P:tRNA modification"/>
    <property type="evidence" value="ECO:0007669"/>
    <property type="project" value="InterPro"/>
</dbReference>
<keyword evidence="8" id="KW-1185">Reference proteome</keyword>
<comment type="similarity">
    <text evidence="1">Belongs to the THUMPD1 family.</text>
</comment>
<dbReference type="InterPro" id="IPR004114">
    <property type="entry name" value="THUMP_dom"/>
</dbReference>
<dbReference type="SMART" id="SM00981">
    <property type="entry name" value="THUMP"/>
    <property type="match status" value="1"/>
</dbReference>
<dbReference type="PANTHER" id="PTHR13452:SF10">
    <property type="entry name" value="THUMP DOMAIN-CONTAINING PROTEIN 1"/>
    <property type="match status" value="1"/>
</dbReference>